<proteinExistence type="predicted"/>
<evidence type="ECO:0000313" key="1">
    <source>
        <dbReference type="EMBL" id="MBX36364.1"/>
    </source>
</evidence>
<dbReference type="EMBL" id="GGEC01055880">
    <property type="protein sequence ID" value="MBX36364.1"/>
    <property type="molecule type" value="Transcribed_RNA"/>
</dbReference>
<organism evidence="1">
    <name type="scientific">Rhizophora mucronata</name>
    <name type="common">Asiatic mangrove</name>
    <dbReference type="NCBI Taxonomy" id="61149"/>
    <lineage>
        <taxon>Eukaryota</taxon>
        <taxon>Viridiplantae</taxon>
        <taxon>Streptophyta</taxon>
        <taxon>Embryophyta</taxon>
        <taxon>Tracheophyta</taxon>
        <taxon>Spermatophyta</taxon>
        <taxon>Magnoliopsida</taxon>
        <taxon>eudicotyledons</taxon>
        <taxon>Gunneridae</taxon>
        <taxon>Pentapetalae</taxon>
        <taxon>rosids</taxon>
        <taxon>fabids</taxon>
        <taxon>Malpighiales</taxon>
        <taxon>Rhizophoraceae</taxon>
        <taxon>Rhizophora</taxon>
    </lineage>
</organism>
<dbReference type="AlphaFoldDB" id="A0A2P2N1L1"/>
<accession>A0A2P2N1L1</accession>
<protein>
    <submittedName>
        <fullName evidence="1">Uncharacterized protein</fullName>
    </submittedName>
</protein>
<sequence length="44" mass="5118">MIKLLKDLKYTPSCNQYTFLISELCLWHFIADSFNLCFCVPGNS</sequence>
<reference evidence="1" key="1">
    <citation type="submission" date="2018-02" db="EMBL/GenBank/DDBJ databases">
        <title>Rhizophora mucronata_Transcriptome.</title>
        <authorList>
            <person name="Meera S.P."/>
            <person name="Sreeshan A."/>
            <person name="Augustine A."/>
        </authorList>
    </citation>
    <scope>NUCLEOTIDE SEQUENCE</scope>
    <source>
        <tissue evidence="1">Leaf</tissue>
    </source>
</reference>
<name>A0A2P2N1L1_RHIMU</name>